<gene>
    <name evidence="7" type="ORF">IAD41_02110</name>
</gene>
<dbReference type="Pfam" id="PF21349">
    <property type="entry name" value="RUBY_RBDX"/>
    <property type="match status" value="1"/>
</dbReference>
<evidence type="ECO:0000313" key="7">
    <source>
        <dbReference type="EMBL" id="HIS82387.1"/>
    </source>
</evidence>
<dbReference type="InterPro" id="IPR003251">
    <property type="entry name" value="Rr_diiron-bd_dom"/>
</dbReference>
<reference evidence="7" key="2">
    <citation type="journal article" date="2021" name="PeerJ">
        <title>Extensive microbial diversity within the chicken gut microbiome revealed by metagenomics and culture.</title>
        <authorList>
            <person name="Gilroy R."/>
            <person name="Ravi A."/>
            <person name="Getino M."/>
            <person name="Pursley I."/>
            <person name="Horton D.L."/>
            <person name="Alikhan N.F."/>
            <person name="Baker D."/>
            <person name="Gharbi K."/>
            <person name="Hall N."/>
            <person name="Watson M."/>
            <person name="Adriaenssens E.M."/>
            <person name="Foster-Nyarko E."/>
            <person name="Jarju S."/>
            <person name="Secka A."/>
            <person name="Antonio M."/>
            <person name="Oren A."/>
            <person name="Chaudhuri R.R."/>
            <person name="La Ragione R."/>
            <person name="Hildebrand F."/>
            <person name="Pallen M.J."/>
        </authorList>
    </citation>
    <scope>NUCLEOTIDE SEQUENCE</scope>
    <source>
        <strain evidence="7">CHK152-2994</strain>
    </source>
</reference>
<reference evidence="7" key="1">
    <citation type="submission" date="2020-10" db="EMBL/GenBank/DDBJ databases">
        <authorList>
            <person name="Gilroy R."/>
        </authorList>
    </citation>
    <scope>NUCLEOTIDE SEQUENCE</scope>
    <source>
        <strain evidence="7">CHK152-2994</strain>
    </source>
</reference>
<dbReference type="InterPro" id="IPR052364">
    <property type="entry name" value="Rubrerythrin"/>
</dbReference>
<dbReference type="PANTHER" id="PTHR43865">
    <property type="entry name" value="RUBRERYTHRIN-RELATED"/>
    <property type="match status" value="1"/>
</dbReference>
<dbReference type="InterPro" id="IPR009078">
    <property type="entry name" value="Ferritin-like_SF"/>
</dbReference>
<dbReference type="GO" id="GO:0016491">
    <property type="term" value="F:oxidoreductase activity"/>
    <property type="evidence" value="ECO:0007669"/>
    <property type="project" value="InterPro"/>
</dbReference>
<evidence type="ECO:0000256" key="2">
    <source>
        <dbReference type="ARBA" id="ARBA00022448"/>
    </source>
</evidence>
<dbReference type="SUPFAM" id="SSF57802">
    <property type="entry name" value="Rubredoxin-like"/>
    <property type="match status" value="1"/>
</dbReference>
<dbReference type="Gene3D" id="2.20.28.10">
    <property type="match status" value="1"/>
</dbReference>
<evidence type="ECO:0000256" key="3">
    <source>
        <dbReference type="ARBA" id="ARBA00022723"/>
    </source>
</evidence>
<dbReference type="CDD" id="cd01041">
    <property type="entry name" value="Rubrerythrin"/>
    <property type="match status" value="1"/>
</dbReference>
<dbReference type="GO" id="GO:0046872">
    <property type="term" value="F:metal ion binding"/>
    <property type="evidence" value="ECO:0007669"/>
    <property type="project" value="UniProtKB-KW"/>
</dbReference>
<evidence type="ECO:0000256" key="4">
    <source>
        <dbReference type="ARBA" id="ARBA00022982"/>
    </source>
</evidence>
<sequence>MDIKGSQTENNLIKAFEIEAKRRTEYDIYALIAKKQGFDDISRLLSLFAEHEKEHAKLWYKWINNGNAPTLIECLEKALADEKNTIEGLYENFALTAREEGIEHIAGLFENIENIEKIHYERLRKVILKLKDDVKPNPDGTFNWVCSVCGGIFVQEEEPDYCPLCVKEDVFFYKKAD</sequence>
<dbReference type="Pfam" id="PF02915">
    <property type="entry name" value="Rubrerythrin"/>
    <property type="match status" value="2"/>
</dbReference>
<evidence type="ECO:0000256" key="1">
    <source>
        <dbReference type="ARBA" id="ARBA00001965"/>
    </source>
</evidence>
<keyword evidence="5" id="KW-0408">Iron</keyword>
<dbReference type="Gene3D" id="1.20.1260.10">
    <property type="match status" value="1"/>
</dbReference>
<evidence type="ECO:0000256" key="5">
    <source>
        <dbReference type="ARBA" id="ARBA00023004"/>
    </source>
</evidence>
<dbReference type="AlphaFoldDB" id="A0A9D1K355"/>
<dbReference type="InterPro" id="IPR048574">
    <property type="entry name" value="RUBY_RBDX"/>
</dbReference>
<keyword evidence="3" id="KW-0479">Metal-binding</keyword>
<dbReference type="EMBL" id="DVJO01000048">
    <property type="protein sequence ID" value="HIS82387.1"/>
    <property type="molecule type" value="Genomic_DNA"/>
</dbReference>
<proteinExistence type="predicted"/>
<dbReference type="Proteomes" id="UP000824139">
    <property type="component" value="Unassembled WGS sequence"/>
</dbReference>
<evidence type="ECO:0000259" key="6">
    <source>
        <dbReference type="PROSITE" id="PS50905"/>
    </source>
</evidence>
<protein>
    <submittedName>
        <fullName evidence="7">Rubrerythrin family protein</fullName>
    </submittedName>
</protein>
<dbReference type="PROSITE" id="PS50905">
    <property type="entry name" value="FERRITIN_LIKE"/>
    <property type="match status" value="1"/>
</dbReference>
<dbReference type="SUPFAM" id="SSF47240">
    <property type="entry name" value="Ferritin-like"/>
    <property type="match status" value="1"/>
</dbReference>
<dbReference type="InterPro" id="IPR012347">
    <property type="entry name" value="Ferritin-like"/>
</dbReference>
<accession>A0A9D1K355</accession>
<organism evidence="7 8">
    <name type="scientific">Candidatus Scatenecus faecavium</name>
    <dbReference type="NCBI Taxonomy" id="2840915"/>
    <lineage>
        <taxon>Bacteria</taxon>
        <taxon>Candidatus Scatenecus</taxon>
    </lineage>
</organism>
<evidence type="ECO:0000313" key="8">
    <source>
        <dbReference type="Proteomes" id="UP000824139"/>
    </source>
</evidence>
<keyword evidence="4" id="KW-0249">Electron transport</keyword>
<dbReference type="InterPro" id="IPR009040">
    <property type="entry name" value="Ferritin-like_diiron"/>
</dbReference>
<comment type="cofactor">
    <cofactor evidence="1">
        <name>Fe(3+)</name>
        <dbReference type="ChEBI" id="CHEBI:29034"/>
    </cofactor>
</comment>
<name>A0A9D1K355_9BACT</name>
<keyword evidence="2" id="KW-0813">Transport</keyword>
<dbReference type="PANTHER" id="PTHR43865:SF1">
    <property type="entry name" value="RUBRERYTHRIN-RELATED"/>
    <property type="match status" value="1"/>
</dbReference>
<comment type="caution">
    <text evidence="7">The sequence shown here is derived from an EMBL/GenBank/DDBJ whole genome shotgun (WGS) entry which is preliminary data.</text>
</comment>
<feature type="domain" description="Ferritin-like diiron" evidence="6">
    <location>
        <begin position="2"/>
        <end position="134"/>
    </location>
</feature>